<evidence type="ECO:0000313" key="5">
    <source>
        <dbReference type="Proteomes" id="UP000247978"/>
    </source>
</evidence>
<dbReference type="CDD" id="cd04301">
    <property type="entry name" value="NAT_SF"/>
    <property type="match status" value="1"/>
</dbReference>
<dbReference type="Pfam" id="PF00583">
    <property type="entry name" value="Acetyltransf_1"/>
    <property type="match status" value="1"/>
</dbReference>
<accession>A0A2V3W4H5</accession>
<protein>
    <submittedName>
        <fullName evidence="4">Ribosomal protein S18 acetylase RimI-like enzyme</fullName>
    </submittedName>
</protein>
<evidence type="ECO:0000256" key="1">
    <source>
        <dbReference type="ARBA" id="ARBA00022679"/>
    </source>
</evidence>
<dbReference type="AlphaFoldDB" id="A0A2V3W4H5"/>
<dbReference type="PANTHER" id="PTHR43420:SF12">
    <property type="entry name" value="N-ACETYLTRANSFERASE DOMAIN-CONTAINING PROTEIN"/>
    <property type="match status" value="1"/>
</dbReference>
<keyword evidence="2" id="KW-0012">Acyltransferase</keyword>
<dbReference type="SUPFAM" id="SSF55729">
    <property type="entry name" value="Acyl-CoA N-acyltransferases (Nat)"/>
    <property type="match status" value="1"/>
</dbReference>
<keyword evidence="4" id="KW-0689">Ribosomal protein</keyword>
<dbReference type="GO" id="GO:0016747">
    <property type="term" value="F:acyltransferase activity, transferring groups other than amino-acyl groups"/>
    <property type="evidence" value="ECO:0007669"/>
    <property type="project" value="InterPro"/>
</dbReference>
<evidence type="ECO:0000256" key="2">
    <source>
        <dbReference type="ARBA" id="ARBA00023315"/>
    </source>
</evidence>
<evidence type="ECO:0000313" key="4">
    <source>
        <dbReference type="EMBL" id="PXW88084.1"/>
    </source>
</evidence>
<gene>
    <name evidence="4" type="ORF">DFR56_104237</name>
</gene>
<dbReference type="GO" id="GO:0005840">
    <property type="term" value="C:ribosome"/>
    <property type="evidence" value="ECO:0007669"/>
    <property type="project" value="UniProtKB-KW"/>
</dbReference>
<evidence type="ECO:0000259" key="3">
    <source>
        <dbReference type="PROSITE" id="PS51186"/>
    </source>
</evidence>
<reference evidence="4 5" key="1">
    <citation type="submission" date="2018-05" db="EMBL/GenBank/DDBJ databases">
        <title>Genomic Encyclopedia of Type Strains, Phase IV (KMG-IV): sequencing the most valuable type-strain genomes for metagenomic binning, comparative biology and taxonomic classification.</title>
        <authorList>
            <person name="Goeker M."/>
        </authorList>
    </citation>
    <scope>NUCLEOTIDE SEQUENCE [LARGE SCALE GENOMIC DNA]</scope>
    <source>
        <strain evidence="4 5">DSM 28556</strain>
    </source>
</reference>
<comment type="caution">
    <text evidence="4">The sequence shown here is derived from an EMBL/GenBank/DDBJ whole genome shotgun (WGS) entry which is preliminary data.</text>
</comment>
<dbReference type="EMBL" id="QJJQ01000004">
    <property type="protein sequence ID" value="PXW88084.1"/>
    <property type="molecule type" value="Genomic_DNA"/>
</dbReference>
<keyword evidence="1" id="KW-0808">Transferase</keyword>
<dbReference type="OrthoDB" id="9792929at2"/>
<dbReference type="InterPro" id="IPR016181">
    <property type="entry name" value="Acyl_CoA_acyltransferase"/>
</dbReference>
<organism evidence="4 5">
    <name type="scientific">Pseudogracilibacillus auburnensis</name>
    <dbReference type="NCBI Taxonomy" id="1494959"/>
    <lineage>
        <taxon>Bacteria</taxon>
        <taxon>Bacillati</taxon>
        <taxon>Bacillota</taxon>
        <taxon>Bacilli</taxon>
        <taxon>Bacillales</taxon>
        <taxon>Bacillaceae</taxon>
        <taxon>Pseudogracilibacillus</taxon>
    </lineage>
</organism>
<sequence>MNHTFVIKRATMDDIDSIALLFDKYRLFYKQQSNLEQATFFIENRLRNNESVIFLAKERDNPSIELGFTQLYPSFSSVSMQKLWILNDLYVDEKARKCGVAKQLLKQAAHFARQSEAKSIILETVMDNIPAQRLYESIGYEKDKDVYHYYLDLTNPS</sequence>
<name>A0A2V3W4H5_9BACI</name>
<dbReference type="RefSeq" id="WP_110394899.1">
    <property type="nucleotide sequence ID" value="NZ_JBHUHB010000001.1"/>
</dbReference>
<dbReference type="PROSITE" id="PS51186">
    <property type="entry name" value="GNAT"/>
    <property type="match status" value="1"/>
</dbReference>
<dbReference type="InterPro" id="IPR000182">
    <property type="entry name" value="GNAT_dom"/>
</dbReference>
<keyword evidence="4" id="KW-0687">Ribonucleoprotein</keyword>
<proteinExistence type="predicted"/>
<feature type="domain" description="N-acetyltransferase" evidence="3">
    <location>
        <begin position="5"/>
        <end position="157"/>
    </location>
</feature>
<dbReference type="Proteomes" id="UP000247978">
    <property type="component" value="Unassembled WGS sequence"/>
</dbReference>
<dbReference type="Gene3D" id="3.40.630.30">
    <property type="match status" value="1"/>
</dbReference>
<dbReference type="InterPro" id="IPR050680">
    <property type="entry name" value="YpeA/RimI_acetyltransf"/>
</dbReference>
<keyword evidence="5" id="KW-1185">Reference proteome</keyword>
<dbReference type="PANTHER" id="PTHR43420">
    <property type="entry name" value="ACETYLTRANSFERASE"/>
    <property type="match status" value="1"/>
</dbReference>